<dbReference type="PANTHER" id="PTHR33516:SF2">
    <property type="entry name" value="LEXA REPRESSOR-RELATED"/>
    <property type="match status" value="1"/>
</dbReference>
<dbReference type="PANTHER" id="PTHR33516">
    <property type="entry name" value="LEXA REPRESSOR"/>
    <property type="match status" value="1"/>
</dbReference>
<dbReference type="Gene3D" id="2.10.109.10">
    <property type="entry name" value="Umud Fragment, subunit A"/>
    <property type="match status" value="1"/>
</dbReference>
<evidence type="ECO:0000256" key="5">
    <source>
        <dbReference type="ARBA" id="ARBA00023204"/>
    </source>
</evidence>
<dbReference type="Proteomes" id="UP000028878">
    <property type="component" value="Unassembled WGS sequence"/>
</dbReference>
<reference evidence="10" key="1">
    <citation type="submission" date="2014-11" db="EMBL/GenBank/DDBJ databases">
        <title>Draft genome sequence of Hydrogenophaga intermedia S1.</title>
        <authorList>
            <person name="Gan H.M."/>
            <person name="Chew T.H."/>
            <person name="Stolz A."/>
        </authorList>
    </citation>
    <scope>NUCLEOTIDE SEQUENCE [LARGE SCALE GENOMIC DNA]</scope>
    <source>
        <strain evidence="10">S1</strain>
    </source>
</reference>
<dbReference type="InterPro" id="IPR015927">
    <property type="entry name" value="Peptidase_S24_S26A/B/C"/>
</dbReference>
<proteinExistence type="inferred from homology"/>
<evidence type="ECO:0000256" key="6">
    <source>
        <dbReference type="ARBA" id="ARBA00023236"/>
    </source>
</evidence>
<evidence type="ECO:0000259" key="8">
    <source>
        <dbReference type="Pfam" id="PF00717"/>
    </source>
</evidence>
<protein>
    <submittedName>
        <fullName evidence="9">Peptidase S24 and S26 domain protein</fullName>
    </submittedName>
</protein>
<dbReference type="InterPro" id="IPR036286">
    <property type="entry name" value="LexA/Signal_pep-like_sf"/>
</dbReference>
<dbReference type="CDD" id="cd06529">
    <property type="entry name" value="S24_LexA-like"/>
    <property type="match status" value="1"/>
</dbReference>
<evidence type="ECO:0000256" key="7">
    <source>
        <dbReference type="RuleBase" id="RU003991"/>
    </source>
</evidence>
<dbReference type="NCBIfam" id="NF007621">
    <property type="entry name" value="PRK10276.1"/>
    <property type="match status" value="1"/>
</dbReference>
<dbReference type="RefSeq" id="WP_035624818.1">
    <property type="nucleotide sequence ID" value="NZ_CCAE010000104.1"/>
</dbReference>
<organism evidence="9 10">
    <name type="scientific">Hydrogenophaga intermedia</name>
    <dbReference type="NCBI Taxonomy" id="65786"/>
    <lineage>
        <taxon>Bacteria</taxon>
        <taxon>Pseudomonadati</taxon>
        <taxon>Pseudomonadota</taxon>
        <taxon>Betaproteobacteria</taxon>
        <taxon>Burkholderiales</taxon>
        <taxon>Comamonadaceae</taxon>
        <taxon>Hydrogenophaga</taxon>
    </lineage>
</organism>
<dbReference type="InterPro" id="IPR039418">
    <property type="entry name" value="LexA-like"/>
</dbReference>
<keyword evidence="6" id="KW-0742">SOS response</keyword>
<dbReference type="GO" id="GO:0006281">
    <property type="term" value="P:DNA repair"/>
    <property type="evidence" value="ECO:0007669"/>
    <property type="project" value="UniProtKB-KW"/>
</dbReference>
<keyword evidence="10" id="KW-1185">Reference proteome</keyword>
<name>A0A1L1PML2_HYDIT</name>
<evidence type="ECO:0000256" key="4">
    <source>
        <dbReference type="ARBA" id="ARBA00022813"/>
    </source>
</evidence>
<dbReference type="AlphaFoldDB" id="A0A1L1PML2"/>
<evidence type="ECO:0000256" key="2">
    <source>
        <dbReference type="ARBA" id="ARBA00022763"/>
    </source>
</evidence>
<accession>A0A1L1PML2</accession>
<dbReference type="GO" id="GO:0016787">
    <property type="term" value="F:hydrolase activity"/>
    <property type="evidence" value="ECO:0007669"/>
    <property type="project" value="UniProtKB-KW"/>
</dbReference>
<evidence type="ECO:0000313" key="10">
    <source>
        <dbReference type="Proteomes" id="UP000028878"/>
    </source>
</evidence>
<keyword evidence="4 7" id="KW-0068">Autocatalytic cleavage</keyword>
<evidence type="ECO:0000313" key="9">
    <source>
        <dbReference type="EMBL" id="CDN90610.1"/>
    </source>
</evidence>
<dbReference type="SUPFAM" id="SSF51306">
    <property type="entry name" value="LexA/Signal peptidase"/>
    <property type="match status" value="1"/>
</dbReference>
<dbReference type="GO" id="GO:0009432">
    <property type="term" value="P:SOS response"/>
    <property type="evidence" value="ECO:0007669"/>
    <property type="project" value="UniProtKB-KW"/>
</dbReference>
<comment type="similarity">
    <text evidence="1 7">Belongs to the peptidase S24 family.</text>
</comment>
<dbReference type="InterPro" id="IPR006197">
    <property type="entry name" value="Peptidase_S24_LexA"/>
</dbReference>
<keyword evidence="5" id="KW-0234">DNA repair</keyword>
<dbReference type="PRINTS" id="PR00726">
    <property type="entry name" value="LEXASERPTASE"/>
</dbReference>
<evidence type="ECO:0000256" key="3">
    <source>
        <dbReference type="ARBA" id="ARBA00022801"/>
    </source>
</evidence>
<dbReference type="GO" id="GO:0003677">
    <property type="term" value="F:DNA binding"/>
    <property type="evidence" value="ECO:0007669"/>
    <property type="project" value="InterPro"/>
</dbReference>
<keyword evidence="2" id="KW-0227">DNA damage</keyword>
<gene>
    <name evidence="9" type="ORF">BN948_05055</name>
</gene>
<dbReference type="Pfam" id="PF00717">
    <property type="entry name" value="Peptidase_S24"/>
    <property type="match status" value="1"/>
</dbReference>
<dbReference type="InterPro" id="IPR050077">
    <property type="entry name" value="LexA_repressor"/>
</dbReference>
<dbReference type="EMBL" id="CCAE010000104">
    <property type="protein sequence ID" value="CDN90610.1"/>
    <property type="molecule type" value="Genomic_DNA"/>
</dbReference>
<keyword evidence="3 7" id="KW-0378">Hydrolase</keyword>
<evidence type="ECO:0000256" key="1">
    <source>
        <dbReference type="ARBA" id="ARBA00007484"/>
    </source>
</evidence>
<sequence length="146" mass="15816">MNSIMVRAEPVPLTAAGMMLPMPESPVRAGFPSPAEDFAVTRLDLTQILVTHPQATYLLRVAGCSMQDAGIDDGDTLVVDRAIKPLHGHVVVAVVDGEFTVKYLHQRAGRLRLKAANPTFPDIVPKDGQTIEVWGVVSSCIKRFVV</sequence>
<dbReference type="GO" id="GO:0006355">
    <property type="term" value="P:regulation of DNA-templated transcription"/>
    <property type="evidence" value="ECO:0007669"/>
    <property type="project" value="InterPro"/>
</dbReference>
<feature type="domain" description="Peptidase S24/S26A/S26B/S26C" evidence="8">
    <location>
        <begin position="27"/>
        <end position="137"/>
    </location>
</feature>